<evidence type="ECO:0000313" key="2">
    <source>
        <dbReference type="EMBL" id="KAA1091510.1"/>
    </source>
</evidence>
<evidence type="ECO:0000313" key="3">
    <source>
        <dbReference type="Proteomes" id="UP000324748"/>
    </source>
</evidence>
<dbReference type="EMBL" id="VSWC01000092">
    <property type="protein sequence ID" value="KAA1091510.1"/>
    <property type="molecule type" value="Genomic_DNA"/>
</dbReference>
<protein>
    <submittedName>
        <fullName evidence="1">Uncharacterized protein</fullName>
    </submittedName>
</protein>
<accession>A0A5B0MJA9</accession>
<proteinExistence type="predicted"/>
<dbReference type="EMBL" id="VDEP01000471">
    <property type="protein sequence ID" value="KAA1076139.1"/>
    <property type="molecule type" value="Genomic_DNA"/>
</dbReference>
<name>A0A5B0MJA9_PUCGR</name>
<evidence type="ECO:0000313" key="1">
    <source>
        <dbReference type="EMBL" id="KAA1076139.1"/>
    </source>
</evidence>
<gene>
    <name evidence="2" type="ORF">PGT21_034989</name>
    <name evidence="1" type="ORF">PGTUg99_036308</name>
</gene>
<comment type="caution">
    <text evidence="1">The sequence shown here is derived from an EMBL/GenBank/DDBJ whole genome shotgun (WGS) entry which is preliminary data.</text>
</comment>
<evidence type="ECO:0000313" key="4">
    <source>
        <dbReference type="Proteomes" id="UP000325313"/>
    </source>
</evidence>
<dbReference type="Proteomes" id="UP000324748">
    <property type="component" value="Unassembled WGS sequence"/>
</dbReference>
<reference evidence="3 4" key="1">
    <citation type="submission" date="2019-05" db="EMBL/GenBank/DDBJ databases">
        <title>Emergence of the Ug99 lineage of the wheat stem rust pathogen through somatic hybridization.</title>
        <authorList>
            <person name="Li F."/>
            <person name="Upadhyaya N.M."/>
            <person name="Sperschneider J."/>
            <person name="Matny O."/>
            <person name="Nguyen-Phuc H."/>
            <person name="Mago R."/>
            <person name="Raley C."/>
            <person name="Miller M.E."/>
            <person name="Silverstein K.A.T."/>
            <person name="Henningsen E."/>
            <person name="Hirsch C.D."/>
            <person name="Visser B."/>
            <person name="Pretorius Z.A."/>
            <person name="Steffenson B.J."/>
            <person name="Schwessinger B."/>
            <person name="Dodds P.N."/>
            <person name="Figueroa M."/>
        </authorList>
    </citation>
    <scope>NUCLEOTIDE SEQUENCE [LARGE SCALE GENOMIC DNA]</scope>
    <source>
        <strain evidence="2">21-0</strain>
        <strain evidence="1 4">Ug99</strain>
    </source>
</reference>
<organism evidence="1 4">
    <name type="scientific">Puccinia graminis f. sp. tritici</name>
    <dbReference type="NCBI Taxonomy" id="56615"/>
    <lineage>
        <taxon>Eukaryota</taxon>
        <taxon>Fungi</taxon>
        <taxon>Dikarya</taxon>
        <taxon>Basidiomycota</taxon>
        <taxon>Pucciniomycotina</taxon>
        <taxon>Pucciniomycetes</taxon>
        <taxon>Pucciniales</taxon>
        <taxon>Pucciniaceae</taxon>
        <taxon>Puccinia</taxon>
    </lineage>
</organism>
<sequence length="129" mass="15102">MQLASVLSAFHMLHYYVISAHPILYPKILEEREVEGASVDNQLKSLYKRMEGSSQGGRMTDDEIVAQMKEATRPYMKMLDFVARKEEELKIRSTESDKNLKHQYDNFDPRVVDEDSKDIKHLDLHFVKK</sequence>
<keyword evidence="3" id="KW-1185">Reference proteome</keyword>
<dbReference type="AlphaFoldDB" id="A0A5B0MJA9"/>
<dbReference type="Proteomes" id="UP000325313">
    <property type="component" value="Unassembled WGS sequence"/>
</dbReference>